<sequence length="73" mass="8525">MALTVTQTDFRQNFKSYMDKVTEEQEAIYIPRPRQKGVALISQDRLDWLEKYAQTEPGTLKHSIAAEHLMNLE</sequence>
<evidence type="ECO:0000256" key="1">
    <source>
        <dbReference type="ARBA" id="ARBA00009981"/>
    </source>
</evidence>
<accession>A0ABC9VLT1</accession>
<reference evidence="2 3" key="1">
    <citation type="journal article" date="2024" name="Int. J. Syst. Evol. Microbiol.">
        <title>Proposal of Lactobacillus amylovorus subsp. animalis subsp. nov. and an emended description of Lactobacillus amylovorus.</title>
        <authorList>
            <person name="Yamane K."/>
            <person name="Tanizawa Y."/>
            <person name="Kobayashi H."/>
            <person name="Kamizono T."/>
            <person name="Kojima Y."/>
            <person name="Takagi H."/>
            <person name="Tohno M."/>
        </authorList>
    </citation>
    <scope>NUCLEOTIDE SEQUENCE [LARGE SCALE GENOMIC DNA]</scope>
    <source>
        <strain evidence="2 3">TKL145</strain>
    </source>
</reference>
<dbReference type="Proteomes" id="UP001437574">
    <property type="component" value="Unassembled WGS sequence"/>
</dbReference>
<dbReference type="SUPFAM" id="SSF143120">
    <property type="entry name" value="YefM-like"/>
    <property type="match status" value="1"/>
</dbReference>
<protein>
    <recommendedName>
        <fullName evidence="4">Antitoxin</fullName>
    </recommendedName>
</protein>
<dbReference type="Gene3D" id="3.40.1620.10">
    <property type="entry name" value="YefM-like domain"/>
    <property type="match status" value="1"/>
</dbReference>
<reference evidence="3" key="2">
    <citation type="submission" date="2024-01" db="EMBL/GenBank/DDBJ databases">
        <title>Draft genome sequence of Lactobacillus amylovorus strain TKL145.</title>
        <authorList>
            <person name="Tohno M."/>
            <person name="Tanizawa Y."/>
        </authorList>
    </citation>
    <scope>NUCLEOTIDE SEQUENCE [LARGE SCALE GENOMIC DNA]</scope>
    <source>
        <strain evidence="3">TKL145</strain>
    </source>
</reference>
<evidence type="ECO:0000313" key="3">
    <source>
        <dbReference type="Proteomes" id="UP001437574"/>
    </source>
</evidence>
<dbReference type="EMBL" id="BAAAAK010000002">
    <property type="protein sequence ID" value="GAA0041877.1"/>
    <property type="molecule type" value="Genomic_DNA"/>
</dbReference>
<dbReference type="InterPro" id="IPR036165">
    <property type="entry name" value="YefM-like_sf"/>
</dbReference>
<name>A0ABC9VLT1_LACAM</name>
<evidence type="ECO:0000313" key="2">
    <source>
        <dbReference type="EMBL" id="GAA0041877.1"/>
    </source>
</evidence>
<evidence type="ECO:0008006" key="4">
    <source>
        <dbReference type="Google" id="ProtNLM"/>
    </source>
</evidence>
<comment type="caution">
    <text evidence="2">The sequence shown here is derived from an EMBL/GenBank/DDBJ whole genome shotgun (WGS) entry which is preliminary data.</text>
</comment>
<gene>
    <name evidence="2" type="ORF">LATKL145_02870</name>
</gene>
<comment type="similarity">
    <text evidence="1">Belongs to the phD/YefM antitoxin family.</text>
</comment>
<dbReference type="AlphaFoldDB" id="A0ABC9VLT1"/>
<proteinExistence type="inferred from homology"/>
<dbReference type="RefSeq" id="WP_353302467.1">
    <property type="nucleotide sequence ID" value="NZ_BAAAAK010000002.1"/>
</dbReference>
<organism evidence="2 3">
    <name type="scientific">Lactobacillus amylovorus subsp. animalium</name>
    <dbReference type="NCBI Taxonomy" id="3378536"/>
    <lineage>
        <taxon>Bacteria</taxon>
        <taxon>Bacillati</taxon>
        <taxon>Bacillota</taxon>
        <taxon>Bacilli</taxon>
        <taxon>Lactobacillales</taxon>
        <taxon>Lactobacillaceae</taxon>
        <taxon>Lactobacillus</taxon>
    </lineage>
</organism>